<keyword evidence="13" id="KW-1185">Reference proteome</keyword>
<keyword evidence="5" id="KW-0574">Periplasm</keyword>
<evidence type="ECO:0000259" key="11">
    <source>
        <dbReference type="PROSITE" id="PS51007"/>
    </source>
</evidence>
<dbReference type="GO" id="GO:0042597">
    <property type="term" value="C:periplasmic space"/>
    <property type="evidence" value="ECO:0007669"/>
    <property type="project" value="UniProtKB-SubCell"/>
</dbReference>
<feature type="binding site" description="covalent" evidence="8">
    <location>
        <position position="55"/>
    </location>
    <ligand>
        <name>heme c</name>
        <dbReference type="ChEBI" id="CHEBI:61717"/>
        <label>1</label>
    </ligand>
</feature>
<sequence>MKRVLSRILVTSGVMLCASVSTASFAAADGPVRPDAARGEMLYEQGDAARGVIACSSCHGVAGNSQIPLNPNLSAMPHEYLYKQLSEFKLKDGEDVATRGGADGGPSVMSFNVMMLEPQDMQDIALYLSHQELTEPATAENEATVETGMHLWRGGDAARGIPACAACHGASGEGIPAQYPRLGGQHAMYLEEQLKLFREGYRANNQVMVTIAKRLSDADIKAIADYAAGLR</sequence>
<evidence type="ECO:0000256" key="9">
    <source>
        <dbReference type="PIRSR" id="PIRSR000005-2"/>
    </source>
</evidence>
<dbReference type="InterPro" id="IPR024167">
    <property type="entry name" value="Cytochrome_c4-like"/>
</dbReference>
<comment type="subcellular location">
    <subcellularLocation>
        <location evidence="1">Periplasm</location>
    </subcellularLocation>
</comment>
<evidence type="ECO:0000256" key="7">
    <source>
        <dbReference type="ARBA" id="ARBA00023004"/>
    </source>
</evidence>
<evidence type="ECO:0000256" key="10">
    <source>
        <dbReference type="SAM" id="SignalP"/>
    </source>
</evidence>
<dbReference type="PANTHER" id="PTHR33751">
    <property type="entry name" value="CBB3-TYPE CYTOCHROME C OXIDASE SUBUNIT FIXP"/>
    <property type="match status" value="1"/>
</dbReference>
<name>A0A2V1JX56_9BURK</name>
<dbReference type="Pfam" id="PF00034">
    <property type="entry name" value="Cytochrom_C"/>
    <property type="match status" value="2"/>
</dbReference>
<feature type="binding site" description="axial binding residue" evidence="9">
    <location>
        <position position="59"/>
    </location>
    <ligand>
        <name>heme c</name>
        <dbReference type="ChEBI" id="CHEBI:61717"/>
        <label>1</label>
    </ligand>
    <ligandPart>
        <name>Fe</name>
        <dbReference type="ChEBI" id="CHEBI:18248"/>
    </ligandPart>
</feature>
<keyword evidence="4 9" id="KW-0479">Metal-binding</keyword>
<keyword evidence="6" id="KW-0249">Electron transport</keyword>
<keyword evidence="2" id="KW-0813">Transport</keyword>
<proteinExistence type="predicted"/>
<evidence type="ECO:0000256" key="8">
    <source>
        <dbReference type="PIRSR" id="PIRSR000005-1"/>
    </source>
</evidence>
<comment type="PTM">
    <text evidence="8">Binds 2 heme c groups covalently per subunit.</text>
</comment>
<evidence type="ECO:0000256" key="1">
    <source>
        <dbReference type="ARBA" id="ARBA00004418"/>
    </source>
</evidence>
<keyword evidence="7 9" id="KW-0408">Iron</keyword>
<dbReference type="GO" id="GO:0009055">
    <property type="term" value="F:electron transfer activity"/>
    <property type="evidence" value="ECO:0007669"/>
    <property type="project" value="InterPro"/>
</dbReference>
<dbReference type="PROSITE" id="PS51007">
    <property type="entry name" value="CYTC"/>
    <property type="match status" value="2"/>
</dbReference>
<dbReference type="Gene3D" id="1.10.760.10">
    <property type="entry name" value="Cytochrome c-like domain"/>
    <property type="match status" value="2"/>
</dbReference>
<evidence type="ECO:0000256" key="3">
    <source>
        <dbReference type="ARBA" id="ARBA00022617"/>
    </source>
</evidence>
<evidence type="ECO:0000256" key="2">
    <source>
        <dbReference type="ARBA" id="ARBA00022448"/>
    </source>
</evidence>
<feature type="domain" description="Cytochrome c" evidence="11">
    <location>
        <begin position="143"/>
        <end position="231"/>
    </location>
</feature>
<evidence type="ECO:0000256" key="6">
    <source>
        <dbReference type="ARBA" id="ARBA00022982"/>
    </source>
</evidence>
<dbReference type="AlphaFoldDB" id="A0A2V1JX56"/>
<evidence type="ECO:0000313" key="12">
    <source>
        <dbReference type="EMBL" id="PWF21803.1"/>
    </source>
</evidence>
<dbReference type="GO" id="GO:0005506">
    <property type="term" value="F:iron ion binding"/>
    <property type="evidence" value="ECO:0007669"/>
    <property type="project" value="InterPro"/>
</dbReference>
<dbReference type="InterPro" id="IPR050597">
    <property type="entry name" value="Cytochrome_c_Oxidase_Subunit"/>
</dbReference>
<dbReference type="PIRSF" id="PIRSF000005">
    <property type="entry name" value="Cytochrome_c4"/>
    <property type="match status" value="1"/>
</dbReference>
<feature type="signal peptide" evidence="10">
    <location>
        <begin position="1"/>
        <end position="26"/>
    </location>
</feature>
<protein>
    <submittedName>
        <fullName evidence="12">Cytochrome c4</fullName>
    </submittedName>
</protein>
<dbReference type="GO" id="GO:0020037">
    <property type="term" value="F:heme binding"/>
    <property type="evidence" value="ECO:0007669"/>
    <property type="project" value="InterPro"/>
</dbReference>
<comment type="caution">
    <text evidence="12">The sequence shown here is derived from an EMBL/GenBank/DDBJ whole genome shotgun (WGS) entry which is preliminary data.</text>
</comment>
<feature type="binding site" description="axial binding residue" evidence="9">
    <location>
        <position position="109"/>
    </location>
    <ligand>
        <name>heme c</name>
        <dbReference type="ChEBI" id="CHEBI:61717"/>
        <label>1</label>
    </ligand>
    <ligandPart>
        <name>Fe</name>
        <dbReference type="ChEBI" id="CHEBI:18248"/>
    </ligandPart>
</feature>
<feature type="binding site" description="axial binding residue" evidence="9">
    <location>
        <position position="168"/>
    </location>
    <ligand>
        <name>heme c</name>
        <dbReference type="ChEBI" id="CHEBI:61717"/>
        <label>2</label>
    </ligand>
    <ligandPart>
        <name>Fe</name>
        <dbReference type="ChEBI" id="CHEBI:18248"/>
    </ligandPart>
</feature>
<keyword evidence="10" id="KW-0732">Signal</keyword>
<accession>A0A2V1JX56</accession>
<dbReference type="PANTHER" id="PTHR33751:SF9">
    <property type="entry name" value="CYTOCHROME C4"/>
    <property type="match status" value="1"/>
</dbReference>
<feature type="chain" id="PRO_5016054716" evidence="10">
    <location>
        <begin position="27"/>
        <end position="231"/>
    </location>
</feature>
<dbReference type="InterPro" id="IPR009056">
    <property type="entry name" value="Cyt_c-like_dom"/>
</dbReference>
<dbReference type="RefSeq" id="WP_109062619.1">
    <property type="nucleotide sequence ID" value="NZ_QETA01000006.1"/>
</dbReference>
<feature type="binding site" description="covalent" evidence="8">
    <location>
        <position position="164"/>
    </location>
    <ligand>
        <name>heme c</name>
        <dbReference type="ChEBI" id="CHEBI:61717"/>
        <label>2</label>
    </ligand>
</feature>
<evidence type="ECO:0000256" key="4">
    <source>
        <dbReference type="ARBA" id="ARBA00022723"/>
    </source>
</evidence>
<feature type="binding site" description="axial binding residue" evidence="9">
    <location>
        <position position="208"/>
    </location>
    <ligand>
        <name>heme c</name>
        <dbReference type="ChEBI" id="CHEBI:61717"/>
        <label>2</label>
    </ligand>
    <ligandPart>
        <name>Fe</name>
        <dbReference type="ChEBI" id="CHEBI:18248"/>
    </ligandPart>
</feature>
<evidence type="ECO:0000313" key="13">
    <source>
        <dbReference type="Proteomes" id="UP000245212"/>
    </source>
</evidence>
<gene>
    <name evidence="12" type="ORF">DD235_13440</name>
</gene>
<organism evidence="12 13">
    <name type="scientific">Corticimicrobacter populi</name>
    <dbReference type="NCBI Taxonomy" id="2175229"/>
    <lineage>
        <taxon>Bacteria</taxon>
        <taxon>Pseudomonadati</taxon>
        <taxon>Pseudomonadota</taxon>
        <taxon>Betaproteobacteria</taxon>
        <taxon>Burkholderiales</taxon>
        <taxon>Alcaligenaceae</taxon>
        <taxon>Corticimicrobacter</taxon>
    </lineage>
</organism>
<evidence type="ECO:0000256" key="5">
    <source>
        <dbReference type="ARBA" id="ARBA00022764"/>
    </source>
</evidence>
<dbReference type="EMBL" id="QETA01000006">
    <property type="protein sequence ID" value="PWF21803.1"/>
    <property type="molecule type" value="Genomic_DNA"/>
</dbReference>
<feature type="binding site" description="covalent" evidence="8">
    <location>
        <position position="167"/>
    </location>
    <ligand>
        <name>heme c</name>
        <dbReference type="ChEBI" id="CHEBI:61717"/>
        <label>2</label>
    </ligand>
</feature>
<feature type="binding site" description="covalent" evidence="8">
    <location>
        <position position="58"/>
    </location>
    <ligand>
        <name>heme c</name>
        <dbReference type="ChEBI" id="CHEBI:61717"/>
        <label>1</label>
    </ligand>
</feature>
<dbReference type="InterPro" id="IPR036909">
    <property type="entry name" value="Cyt_c-like_dom_sf"/>
</dbReference>
<reference evidence="13" key="1">
    <citation type="submission" date="2018-05" db="EMBL/GenBank/DDBJ databases">
        <authorList>
            <person name="Li Y."/>
        </authorList>
    </citation>
    <scope>NUCLEOTIDE SEQUENCE [LARGE SCALE GENOMIC DNA]</scope>
    <source>
        <strain evidence="13">3d-2-2</strain>
    </source>
</reference>
<keyword evidence="3 8" id="KW-0349">Heme</keyword>
<feature type="domain" description="Cytochrome c" evidence="11">
    <location>
        <begin position="34"/>
        <end position="132"/>
    </location>
</feature>
<dbReference type="Proteomes" id="UP000245212">
    <property type="component" value="Unassembled WGS sequence"/>
</dbReference>
<dbReference type="SUPFAM" id="SSF46626">
    <property type="entry name" value="Cytochrome c"/>
    <property type="match status" value="2"/>
</dbReference>